<organism evidence="1 2">
    <name type="scientific">Anopheles quadriannulatus</name>
    <name type="common">Mosquito</name>
    <dbReference type="NCBI Taxonomy" id="34691"/>
    <lineage>
        <taxon>Eukaryota</taxon>
        <taxon>Metazoa</taxon>
        <taxon>Ecdysozoa</taxon>
        <taxon>Arthropoda</taxon>
        <taxon>Hexapoda</taxon>
        <taxon>Insecta</taxon>
        <taxon>Pterygota</taxon>
        <taxon>Neoptera</taxon>
        <taxon>Endopterygota</taxon>
        <taxon>Diptera</taxon>
        <taxon>Nematocera</taxon>
        <taxon>Culicoidea</taxon>
        <taxon>Culicidae</taxon>
        <taxon>Anophelinae</taxon>
        <taxon>Anopheles</taxon>
    </lineage>
</organism>
<dbReference type="VEuPathDB" id="VectorBase:AQUA014482"/>
<sequence>MGLAISDLLIMHTRIVSSTYGWHGPDENKLPTNDRHLLNLSIIGLICC</sequence>
<evidence type="ECO:0000313" key="1">
    <source>
        <dbReference type="EnsemblMetazoa" id="AQUA014482-PA"/>
    </source>
</evidence>
<reference evidence="1" key="1">
    <citation type="submission" date="2020-05" db="UniProtKB">
        <authorList>
            <consortium name="EnsemblMetazoa"/>
        </authorList>
    </citation>
    <scope>IDENTIFICATION</scope>
    <source>
        <strain evidence="1">SANGQUA</strain>
    </source>
</reference>
<name>A0A182XRK9_ANOQN</name>
<accession>A0A182XRK9</accession>
<dbReference type="Proteomes" id="UP000076407">
    <property type="component" value="Unassembled WGS sequence"/>
</dbReference>
<evidence type="ECO:0000313" key="2">
    <source>
        <dbReference type="Proteomes" id="UP000076407"/>
    </source>
</evidence>
<dbReference type="EnsemblMetazoa" id="AQUA014482-RA">
    <property type="protein sequence ID" value="AQUA014482-PA"/>
    <property type="gene ID" value="AQUA014482"/>
</dbReference>
<keyword evidence="2" id="KW-1185">Reference proteome</keyword>
<protein>
    <submittedName>
        <fullName evidence="1">Uncharacterized protein</fullName>
    </submittedName>
</protein>
<dbReference type="AlphaFoldDB" id="A0A182XRK9"/>
<proteinExistence type="predicted"/>